<evidence type="ECO:0000313" key="4">
    <source>
        <dbReference type="Proteomes" id="UP000237481"/>
    </source>
</evidence>
<gene>
    <name evidence="3" type="ORF">TPAR_04700</name>
</gene>
<accession>A0A2S4KY13</accession>
<dbReference type="Pfam" id="PF00172">
    <property type="entry name" value="Zn_clus"/>
    <property type="match status" value="1"/>
</dbReference>
<sequence>MPGVPSYRGCEACRKQKKKCDQAKPACSRCARLEIPCVGCGQQRYKFKDETSNLKAADSHLVRRSASALSKSNNTARAAAPSRPLTNTVSLATGAFVSVLEITDPRYDLFCYGPFIRDIPLQLGRHTALDASADALASAFRSVHTGRVSLETLSKNVRALNSVQRSLQDPATAYSEQTLCAIYLIMLCQGWIGTDEISYPKHGEAMAHLLSVIVSRNWREGFDSAMLVTLSMTVLIESVFNPAIQLEPWLSTLAEAHKPTYPVHSLDGVSVTSLDLHNLSQMTDILRRPSQNIAAMKALYHLIRLETPGLRKHLLEIIEPACAGPSDKLPIVLVRLQTCYHAAYCLILAMGITFNGMLRALDPHDALLVEERDIFCKEILAHAERLKRRRPFGASHIPLGLVAAWAAVDDPTQQAAITNMFIEYETALTTFSWLSKADLLKEGYDRVCRNLSASPDAVERGETSDDPRSGIEVNCGVEFRQNEGCSIL</sequence>
<dbReference type="OrthoDB" id="4314040at2759"/>
<comment type="caution">
    <text evidence="3">The sequence shown here is derived from an EMBL/GenBank/DDBJ whole genome shotgun (WGS) entry which is preliminary data.</text>
</comment>
<dbReference type="STRING" id="94208.A0A2S4KY13"/>
<keyword evidence="4" id="KW-1185">Reference proteome</keyword>
<dbReference type="SUPFAM" id="SSF57701">
    <property type="entry name" value="Zn2/Cys6 DNA-binding domain"/>
    <property type="match status" value="1"/>
</dbReference>
<dbReference type="EMBL" id="PKSG01000469">
    <property type="protein sequence ID" value="POR35088.1"/>
    <property type="molecule type" value="Genomic_DNA"/>
</dbReference>
<dbReference type="InterPro" id="IPR001138">
    <property type="entry name" value="Zn2Cys6_DnaBD"/>
</dbReference>
<protein>
    <recommendedName>
        <fullName evidence="2">Zn(2)-C6 fungal-type domain-containing protein</fullName>
    </recommendedName>
</protein>
<feature type="domain" description="Zn(2)-C6 fungal-type" evidence="2">
    <location>
        <begin position="9"/>
        <end position="38"/>
    </location>
</feature>
<name>A0A2S4KY13_9HYPO</name>
<dbReference type="AlphaFoldDB" id="A0A2S4KY13"/>
<dbReference type="CDD" id="cd00067">
    <property type="entry name" value="GAL4"/>
    <property type="match status" value="1"/>
</dbReference>
<dbReference type="SMART" id="SM00066">
    <property type="entry name" value="GAL4"/>
    <property type="match status" value="1"/>
</dbReference>
<dbReference type="PANTHER" id="PTHR38111">
    <property type="entry name" value="ZN(2)-C6 FUNGAL-TYPE DOMAIN-CONTAINING PROTEIN-RELATED"/>
    <property type="match status" value="1"/>
</dbReference>
<dbReference type="PANTHER" id="PTHR38111:SF11">
    <property type="entry name" value="TRANSCRIPTION FACTOR DOMAIN-CONTAINING PROTEIN-RELATED"/>
    <property type="match status" value="1"/>
</dbReference>
<dbReference type="GO" id="GO:0008270">
    <property type="term" value="F:zinc ion binding"/>
    <property type="evidence" value="ECO:0007669"/>
    <property type="project" value="InterPro"/>
</dbReference>
<dbReference type="InterPro" id="IPR053178">
    <property type="entry name" value="Osmoadaptation_assoc"/>
</dbReference>
<proteinExistence type="predicted"/>
<reference evidence="3 4" key="1">
    <citation type="submission" date="2018-01" db="EMBL/GenBank/DDBJ databases">
        <title>Harnessing the power of phylogenomics to disentangle the directionality and signatures of interkingdom host jumping in the parasitic fungal genus Tolypocladium.</title>
        <authorList>
            <person name="Quandt C.A."/>
            <person name="Patterson W."/>
            <person name="Spatafora J.W."/>
        </authorList>
    </citation>
    <scope>NUCLEOTIDE SEQUENCE [LARGE SCALE GENOMIC DNA]</scope>
    <source>
        <strain evidence="3 4">NRBC 100945</strain>
    </source>
</reference>
<dbReference type="PROSITE" id="PS50048">
    <property type="entry name" value="ZN2_CY6_FUNGAL_2"/>
    <property type="match status" value="1"/>
</dbReference>
<dbReference type="GO" id="GO:0000981">
    <property type="term" value="F:DNA-binding transcription factor activity, RNA polymerase II-specific"/>
    <property type="evidence" value="ECO:0007669"/>
    <property type="project" value="InterPro"/>
</dbReference>
<dbReference type="Gene3D" id="4.10.240.10">
    <property type="entry name" value="Zn(2)-C6 fungal-type DNA-binding domain"/>
    <property type="match status" value="1"/>
</dbReference>
<dbReference type="Proteomes" id="UP000237481">
    <property type="component" value="Unassembled WGS sequence"/>
</dbReference>
<keyword evidence="1" id="KW-0539">Nucleus</keyword>
<dbReference type="PROSITE" id="PS00463">
    <property type="entry name" value="ZN2_CY6_FUNGAL_1"/>
    <property type="match status" value="1"/>
</dbReference>
<organism evidence="3 4">
    <name type="scientific">Tolypocladium paradoxum</name>
    <dbReference type="NCBI Taxonomy" id="94208"/>
    <lineage>
        <taxon>Eukaryota</taxon>
        <taxon>Fungi</taxon>
        <taxon>Dikarya</taxon>
        <taxon>Ascomycota</taxon>
        <taxon>Pezizomycotina</taxon>
        <taxon>Sordariomycetes</taxon>
        <taxon>Hypocreomycetidae</taxon>
        <taxon>Hypocreales</taxon>
        <taxon>Ophiocordycipitaceae</taxon>
        <taxon>Tolypocladium</taxon>
    </lineage>
</organism>
<evidence type="ECO:0000259" key="2">
    <source>
        <dbReference type="PROSITE" id="PS50048"/>
    </source>
</evidence>
<evidence type="ECO:0000313" key="3">
    <source>
        <dbReference type="EMBL" id="POR35088.1"/>
    </source>
</evidence>
<dbReference type="InterPro" id="IPR036864">
    <property type="entry name" value="Zn2-C6_fun-type_DNA-bd_sf"/>
</dbReference>
<evidence type="ECO:0000256" key="1">
    <source>
        <dbReference type="ARBA" id="ARBA00023242"/>
    </source>
</evidence>